<accession>A0A7S1PXK3</accession>
<dbReference type="AlphaFoldDB" id="A0A7S1PXK3"/>
<dbReference type="EMBL" id="HBGF01014033">
    <property type="protein sequence ID" value="CAD9104882.1"/>
    <property type="molecule type" value="Transcribed_RNA"/>
</dbReference>
<gene>
    <name evidence="2" type="ORF">NDES1114_LOCUS9190</name>
</gene>
<proteinExistence type="predicted"/>
<feature type="region of interest" description="Disordered" evidence="1">
    <location>
        <begin position="501"/>
        <end position="542"/>
    </location>
</feature>
<evidence type="ECO:0000256" key="1">
    <source>
        <dbReference type="SAM" id="MobiDB-lite"/>
    </source>
</evidence>
<evidence type="ECO:0000313" key="2">
    <source>
        <dbReference type="EMBL" id="CAD9104882.1"/>
    </source>
</evidence>
<name>A0A7S1PXK3_NEODS</name>
<organism evidence="2">
    <name type="scientific">Neobodo designis</name>
    <name type="common">Flagellated protozoan</name>
    <name type="synonym">Bodo designis</name>
    <dbReference type="NCBI Taxonomy" id="312471"/>
    <lineage>
        <taxon>Eukaryota</taxon>
        <taxon>Discoba</taxon>
        <taxon>Euglenozoa</taxon>
        <taxon>Kinetoplastea</taxon>
        <taxon>Metakinetoplastina</taxon>
        <taxon>Neobodonida</taxon>
        <taxon>Neobodo</taxon>
    </lineage>
</organism>
<protein>
    <submittedName>
        <fullName evidence="2">Uncharacterized protein</fullName>
    </submittedName>
</protein>
<reference evidence="2" key="1">
    <citation type="submission" date="2021-01" db="EMBL/GenBank/DDBJ databases">
        <authorList>
            <person name="Corre E."/>
            <person name="Pelletier E."/>
            <person name="Niang G."/>
            <person name="Scheremetjew M."/>
            <person name="Finn R."/>
            <person name="Kale V."/>
            <person name="Holt S."/>
            <person name="Cochrane G."/>
            <person name="Meng A."/>
            <person name="Brown T."/>
            <person name="Cohen L."/>
        </authorList>
    </citation>
    <scope>NUCLEOTIDE SEQUENCE</scope>
    <source>
        <strain evidence="2">CCAP 1951/1</strain>
    </source>
</reference>
<sequence length="574" mass="63140">MLSMSHANLRGISQSRLDAITARNAFVAGLNHNEIIEADAATKAAPEVMEAGLKFSGFVGLSDYPDELTPGPLTKALKLAETFPTTATGSLDDRLTAVAQLKMTELESALLAIRTARTLAGLDDVQKGRCKVYGFAYLKSLLLACHRRRICECLGEVADAAAKTPADAESRKEDREHYKSYHEARKKLEDRRKAGPPVTDILDAVAKSTDDFREPIDPILKYLIAFVYLAKDDQIFILRRALNTSPAEALGDMNLLSLLATDESLAKLHHEKVIRTLEDVIIPSKRADVMRMNVKALESAPTPSDEHVTAGSILFGGRIAHAAPQRYSRQPQASALPPALNAQICDMWNEMRCVVDGDLVPVNGGAAGDGPFIPVQSSDGQNWYVDMWQVNEFIKNHEGKLEFLYQAVEWLYHRAKRQDARLRGLARAVQERAIARGRRNALRGGSAGDLHPVEILAGDWEGGDHPFPREMERGQGGNRHPFPSHFEQRDTAAGLERAVRDNRNRQFGNGKHRNDNGGGGSYNNNNNNQTQSCEEAGVRSLSRRKHCGRRRVSRCGARVCKATKSAAGDKADGI</sequence>